<evidence type="ECO:0000313" key="2">
    <source>
        <dbReference type="EMBL" id="QHT35117.1"/>
    </source>
</evidence>
<keyword evidence="1" id="KW-0812">Transmembrane</keyword>
<name>A0A6C0F0W3_9ZZZZ</name>
<feature type="transmembrane region" description="Helical" evidence="1">
    <location>
        <begin position="7"/>
        <end position="24"/>
    </location>
</feature>
<accession>A0A6C0F0W3</accession>
<keyword evidence="1" id="KW-1133">Transmembrane helix</keyword>
<dbReference type="EMBL" id="MN739013">
    <property type="protein sequence ID" value="QHT35117.1"/>
    <property type="molecule type" value="Genomic_DNA"/>
</dbReference>
<organism evidence="2">
    <name type="scientific">viral metagenome</name>
    <dbReference type="NCBI Taxonomy" id="1070528"/>
    <lineage>
        <taxon>unclassified sequences</taxon>
        <taxon>metagenomes</taxon>
        <taxon>organismal metagenomes</taxon>
    </lineage>
</organism>
<evidence type="ECO:0000256" key="1">
    <source>
        <dbReference type="SAM" id="Phobius"/>
    </source>
</evidence>
<reference evidence="2" key="1">
    <citation type="journal article" date="2020" name="Nature">
        <title>Giant virus diversity and host interactions through global metagenomics.</title>
        <authorList>
            <person name="Schulz F."/>
            <person name="Roux S."/>
            <person name="Paez-Espino D."/>
            <person name="Jungbluth S."/>
            <person name="Walsh D.A."/>
            <person name="Denef V.J."/>
            <person name="McMahon K.D."/>
            <person name="Konstantinidis K.T."/>
            <person name="Eloe-Fadrosh E.A."/>
            <person name="Kyrpides N.C."/>
            <person name="Woyke T."/>
        </authorList>
    </citation>
    <scope>NUCLEOTIDE SEQUENCE</scope>
    <source>
        <strain evidence="2">GVMAG-M-3300009180-1</strain>
    </source>
</reference>
<protein>
    <submittedName>
        <fullName evidence="2">Uncharacterized protein</fullName>
    </submittedName>
</protein>
<keyword evidence="1" id="KW-0472">Membrane</keyword>
<sequence length="345" mass="39843">MFKTQDIYHSVFAFSLILLASYVGNQFKTKFAERTNDEYDLIKKYLLNESPLYGMNKPKIWIHSKYEVNARNWLESRGRNSTDLNQPYLHLTIQSIIDHCGDDFHVCLIDDKTFSNLIPGWDVDVSTLAEPMKSQVREFALMKLIYIYGGMLVPNSFICSKNLRGLYSEGLYGGRPFVCEAINRATNLLEQKNKLLFVPSLYFMGARRDDATILELVEYLQKELSKSHMSHERVFVGDSSQWCLRAIRDQKMNLIGGEKIGIKSNDRKQIVLDDLMEDKFLDLNSDCYGIYIPEDEVLRRTKYQWLAVMSKQELLTSKIAIVKYLKMSMVDAQDAPTQMLSAVSL</sequence>
<proteinExistence type="predicted"/>
<dbReference type="AlphaFoldDB" id="A0A6C0F0W3"/>